<dbReference type="EC" id="2.7.7.75" evidence="5"/>
<keyword evidence="5" id="KW-0808">Transferase</keyword>
<keyword evidence="3" id="KW-0501">Molybdenum cofactor biosynthesis</keyword>
<reference evidence="5 6" key="1">
    <citation type="submission" date="2015-09" db="EMBL/GenBank/DDBJ databases">
        <authorList>
            <consortium name="Pathogen Informatics"/>
        </authorList>
    </citation>
    <scope>NUCLEOTIDE SEQUENCE [LARGE SCALE GENOMIC DNA]</scope>
    <source>
        <strain evidence="5 6">2789STDY5834970</strain>
    </source>
</reference>
<gene>
    <name evidence="5" type="primary">mog</name>
    <name evidence="5" type="ORF">ERS852582_01633</name>
</gene>
<dbReference type="GO" id="GO:0006777">
    <property type="term" value="P:Mo-molybdopterin cofactor biosynthetic process"/>
    <property type="evidence" value="ECO:0007669"/>
    <property type="project" value="UniProtKB-KW"/>
</dbReference>
<dbReference type="UniPathway" id="UPA00344"/>
<comment type="function">
    <text evidence="1">May be involved in the biosynthesis of molybdopterin.</text>
</comment>
<dbReference type="GO" id="GO:0061598">
    <property type="term" value="F:molybdopterin adenylyltransferase activity"/>
    <property type="evidence" value="ECO:0007669"/>
    <property type="project" value="UniProtKB-EC"/>
</dbReference>
<dbReference type="Pfam" id="PF00994">
    <property type="entry name" value="MoCF_biosynth"/>
    <property type="match status" value="1"/>
</dbReference>
<comment type="pathway">
    <text evidence="2">Cofactor biosynthesis; molybdopterin biosynthesis.</text>
</comment>
<dbReference type="InterPro" id="IPR008284">
    <property type="entry name" value="MoCF_biosynth_CS"/>
</dbReference>
<dbReference type="NCBIfam" id="TIGR00177">
    <property type="entry name" value="molyb_syn"/>
    <property type="match status" value="1"/>
</dbReference>
<dbReference type="InterPro" id="IPR011037">
    <property type="entry name" value="Pyrv_Knase-like_insert_dom_sf"/>
</dbReference>
<organism evidence="5 6">
    <name type="scientific">Faecalibacterium prausnitzii</name>
    <dbReference type="NCBI Taxonomy" id="853"/>
    <lineage>
        <taxon>Bacteria</taxon>
        <taxon>Bacillati</taxon>
        <taxon>Bacillota</taxon>
        <taxon>Clostridia</taxon>
        <taxon>Eubacteriales</taxon>
        <taxon>Oscillospiraceae</taxon>
        <taxon>Faecalibacterium</taxon>
    </lineage>
</organism>
<feature type="domain" description="MOSC" evidence="4">
    <location>
        <begin position="18"/>
        <end position="141"/>
    </location>
</feature>
<sequence>MGKLLAICTSPKRGTVKTEVPSAVLTPEWGIVEDAHGGNWHRQVSMLSAEKIEAFRKKIWVDYGAFGENLVIEGFDFRNLPVTSRFAIGDVVLEMTQIGKECHNDCVIKQQTGECIMPHEGVFARVLTGGEIHVGDEVTLLPALENPPLRAAVITLSDKGSRGEREDKSGPLIVEMLTAAGYVVEETMILPDEAKALKAQLIRMADGRQVNLVLTTGGTGFSPRDITPEATCAVADRNAPGIAEAMRYHSLSITPRGMLSRGVSVLRGKTLIVNLPGSPKAVQENLEYILPSLEHGVRIAASLDGECARK</sequence>
<dbReference type="SUPFAM" id="SSF53218">
    <property type="entry name" value="Molybdenum cofactor biosynthesis proteins"/>
    <property type="match status" value="1"/>
</dbReference>
<protein>
    <submittedName>
        <fullName evidence="5">Molybdopterin adenylyltransferase</fullName>
        <ecNumber evidence="5">2.7.7.75</ecNumber>
    </submittedName>
</protein>
<dbReference type="EMBL" id="CYXN01000011">
    <property type="protein sequence ID" value="CUN03299.1"/>
    <property type="molecule type" value="Genomic_DNA"/>
</dbReference>
<dbReference type="GO" id="GO:0030151">
    <property type="term" value="F:molybdenum ion binding"/>
    <property type="evidence" value="ECO:0007669"/>
    <property type="project" value="InterPro"/>
</dbReference>
<accession>A0A173TMA1</accession>
<dbReference type="Gene3D" id="3.40.980.10">
    <property type="entry name" value="MoaB/Mog-like domain"/>
    <property type="match status" value="1"/>
</dbReference>
<dbReference type="PANTHER" id="PTHR43764">
    <property type="entry name" value="MOLYBDENUM COFACTOR BIOSYNTHESIS"/>
    <property type="match status" value="1"/>
</dbReference>
<dbReference type="Gene3D" id="2.40.33.20">
    <property type="entry name" value="PK beta-barrel domain-like"/>
    <property type="match status" value="1"/>
</dbReference>
<evidence type="ECO:0000259" key="4">
    <source>
        <dbReference type="PROSITE" id="PS51340"/>
    </source>
</evidence>
<dbReference type="InterPro" id="IPR051920">
    <property type="entry name" value="MPT_Adenylyltrnsfr/MoaC-Rel"/>
</dbReference>
<dbReference type="Pfam" id="PF03473">
    <property type="entry name" value="MOSC"/>
    <property type="match status" value="1"/>
</dbReference>
<dbReference type="OrthoDB" id="9784492at2"/>
<dbReference type="PROSITE" id="PS01078">
    <property type="entry name" value="MOCF_BIOSYNTHESIS_1"/>
    <property type="match status" value="1"/>
</dbReference>
<keyword evidence="5" id="KW-0548">Nucleotidyltransferase</keyword>
<dbReference type="GO" id="GO:0030170">
    <property type="term" value="F:pyridoxal phosphate binding"/>
    <property type="evidence" value="ECO:0007669"/>
    <property type="project" value="InterPro"/>
</dbReference>
<dbReference type="InterPro" id="IPR005302">
    <property type="entry name" value="MoCF_Sase_C"/>
</dbReference>
<evidence type="ECO:0000313" key="5">
    <source>
        <dbReference type="EMBL" id="CUN03299.1"/>
    </source>
</evidence>
<dbReference type="SUPFAM" id="SSF50800">
    <property type="entry name" value="PK beta-barrel domain-like"/>
    <property type="match status" value="1"/>
</dbReference>
<dbReference type="RefSeq" id="WP_055186091.1">
    <property type="nucleotide sequence ID" value="NZ_CYXN01000011.1"/>
</dbReference>
<dbReference type="PROSITE" id="PS51340">
    <property type="entry name" value="MOSC"/>
    <property type="match status" value="1"/>
</dbReference>
<dbReference type="Proteomes" id="UP000095649">
    <property type="component" value="Unassembled WGS sequence"/>
</dbReference>
<proteinExistence type="predicted"/>
<evidence type="ECO:0000256" key="3">
    <source>
        <dbReference type="ARBA" id="ARBA00023150"/>
    </source>
</evidence>
<evidence type="ECO:0000256" key="1">
    <source>
        <dbReference type="ARBA" id="ARBA00003487"/>
    </source>
</evidence>
<dbReference type="InterPro" id="IPR001453">
    <property type="entry name" value="MoaB/Mog_dom"/>
</dbReference>
<dbReference type="InterPro" id="IPR036425">
    <property type="entry name" value="MoaB/Mog-like_dom_sf"/>
</dbReference>
<dbReference type="SMART" id="SM00852">
    <property type="entry name" value="MoCF_biosynth"/>
    <property type="match status" value="1"/>
</dbReference>
<name>A0A173TMA1_9FIRM</name>
<dbReference type="PANTHER" id="PTHR43764:SF1">
    <property type="entry name" value="MOLYBDOPTERIN MOLYBDOTRANSFERASE"/>
    <property type="match status" value="1"/>
</dbReference>
<dbReference type="AlphaFoldDB" id="A0A173TMA1"/>
<evidence type="ECO:0000313" key="6">
    <source>
        <dbReference type="Proteomes" id="UP000095649"/>
    </source>
</evidence>
<evidence type="ECO:0000256" key="2">
    <source>
        <dbReference type="ARBA" id="ARBA00005046"/>
    </source>
</evidence>
<dbReference type="CDD" id="cd00886">
    <property type="entry name" value="MogA_MoaB"/>
    <property type="match status" value="1"/>
</dbReference>